<accession>A0A512C513</accession>
<gene>
    <name evidence="1" type="ORF">MAE02_70220</name>
</gene>
<dbReference type="EMBL" id="BJYU01000430">
    <property type="protein sequence ID" value="GEO19326.1"/>
    <property type="molecule type" value="Genomic_DNA"/>
</dbReference>
<evidence type="ECO:0000313" key="2">
    <source>
        <dbReference type="Proteomes" id="UP000321085"/>
    </source>
</evidence>
<dbReference type="PANTHER" id="PTHR39324">
    <property type="entry name" value="CALCIUM DODECIN"/>
    <property type="match status" value="1"/>
</dbReference>
<name>A0A512C513_9HYPH</name>
<dbReference type="InterPro" id="IPR036694">
    <property type="entry name" value="Dodecin-like_sf"/>
</dbReference>
<dbReference type="AlphaFoldDB" id="A0A512C513"/>
<reference evidence="1 2" key="1">
    <citation type="submission" date="2019-07" db="EMBL/GenBank/DDBJ databases">
        <title>Whole genome shotgun sequence of Microvirga aerophila NBRC 106136.</title>
        <authorList>
            <person name="Hosoyama A."/>
            <person name="Uohara A."/>
            <person name="Ohji S."/>
            <person name="Ichikawa N."/>
        </authorList>
    </citation>
    <scope>NUCLEOTIDE SEQUENCE [LARGE SCALE GENOMIC DNA]</scope>
    <source>
        <strain evidence="1 2">NBRC 106136</strain>
    </source>
</reference>
<keyword evidence="2" id="KW-1185">Reference proteome</keyword>
<dbReference type="RefSeq" id="WP_147023474.1">
    <property type="nucleotide sequence ID" value="NZ_BJYU01000430.1"/>
</dbReference>
<organism evidence="1 2">
    <name type="scientific">Microvirga aerophila</name>
    <dbReference type="NCBI Taxonomy" id="670291"/>
    <lineage>
        <taxon>Bacteria</taxon>
        <taxon>Pseudomonadati</taxon>
        <taxon>Pseudomonadota</taxon>
        <taxon>Alphaproteobacteria</taxon>
        <taxon>Hyphomicrobiales</taxon>
        <taxon>Methylobacteriaceae</taxon>
        <taxon>Microvirga</taxon>
    </lineage>
</organism>
<dbReference type="Proteomes" id="UP000321085">
    <property type="component" value="Unassembled WGS sequence"/>
</dbReference>
<dbReference type="InterPro" id="IPR009923">
    <property type="entry name" value="Dodecin"/>
</dbReference>
<dbReference type="InterPro" id="IPR025543">
    <property type="entry name" value="Dodecin-like"/>
</dbReference>
<comment type="caution">
    <text evidence="1">The sequence shown here is derived from an EMBL/GenBank/DDBJ whole genome shotgun (WGS) entry which is preliminary data.</text>
</comment>
<dbReference type="Pfam" id="PF07311">
    <property type="entry name" value="Dodecin"/>
    <property type="match status" value="1"/>
</dbReference>
<evidence type="ECO:0000313" key="1">
    <source>
        <dbReference type="EMBL" id="GEO19326.1"/>
    </source>
</evidence>
<sequence>MSMVKVIELSSESPESWEDATRQAVERASRTIQNIRAVWVKEFEAVVDGNRLTQFRVNVKISFELDEAQSVESIGSEDTEPRGLDHA</sequence>
<dbReference type="SUPFAM" id="SSF89807">
    <property type="entry name" value="Dodecin-like"/>
    <property type="match status" value="1"/>
</dbReference>
<dbReference type="PANTHER" id="PTHR39324:SF1">
    <property type="entry name" value="CALCIUM DODECIN"/>
    <property type="match status" value="1"/>
</dbReference>
<evidence type="ECO:0008006" key="3">
    <source>
        <dbReference type="Google" id="ProtNLM"/>
    </source>
</evidence>
<dbReference type="Gene3D" id="3.30.1660.10">
    <property type="entry name" value="Flavin-binding protein dodecin"/>
    <property type="match status" value="1"/>
</dbReference>
<protein>
    <recommendedName>
        <fullName evidence="3">Dodecin</fullName>
    </recommendedName>
</protein>
<proteinExistence type="predicted"/>